<dbReference type="SUPFAM" id="SSF46689">
    <property type="entry name" value="Homeodomain-like"/>
    <property type="match status" value="2"/>
</dbReference>
<dbReference type="PROSITE" id="PS01124">
    <property type="entry name" value="HTH_ARAC_FAMILY_2"/>
    <property type="match status" value="1"/>
</dbReference>
<name>A0A1I5FHC5_PSUAM</name>
<keyword evidence="3" id="KW-0804">Transcription</keyword>
<evidence type="ECO:0000256" key="2">
    <source>
        <dbReference type="ARBA" id="ARBA00023125"/>
    </source>
</evidence>
<keyword evidence="2" id="KW-0238">DNA-binding</keyword>
<dbReference type="Pfam" id="PF14525">
    <property type="entry name" value="AraC_binding_2"/>
    <property type="match status" value="1"/>
</dbReference>
<dbReference type="PANTHER" id="PTHR46796">
    <property type="entry name" value="HTH-TYPE TRANSCRIPTIONAL ACTIVATOR RHAS-RELATED"/>
    <property type="match status" value="1"/>
</dbReference>
<sequence>MGQVASRTGSVAVTSTTVDDALRVGTDVYHPHRLRLLDESRPFDMRLRAVTYGPVTVGKLSYAGPVRIETDDMEVAYEANVPLAGELGCEAGTERFVASPDRAVLFGPDGPTSMTGFGRGRPILGVRLDRVAVEHTLADLAGASEPLRAAPLVDLTTGRGREWWLVLRSLLDLLSGFDDRSSLVHNELVMRPLTQSLLTGMLLAADHPLLPRLLEPAEVHLPGTVRRAQDIMHDRAAEPLSVPDVARATGLSTRGLQAAFRQHLGLTPIEYLRRVRLERAHADLITADPAVATVAQVAHRWGFTHVGRFAAHYRARYGTSPSVALRSGS</sequence>
<dbReference type="InterPro" id="IPR035418">
    <property type="entry name" value="AraC-bd_2"/>
</dbReference>
<dbReference type="InterPro" id="IPR018062">
    <property type="entry name" value="HTH_AraC-typ_CS"/>
</dbReference>
<reference evidence="5 6" key="1">
    <citation type="submission" date="2016-10" db="EMBL/GenBank/DDBJ databases">
        <authorList>
            <person name="de Groot N.N."/>
        </authorList>
    </citation>
    <scope>NUCLEOTIDE SEQUENCE [LARGE SCALE GENOMIC DNA]</scope>
    <source>
        <strain evidence="5 6">CGMCC 4.1877</strain>
    </source>
</reference>
<dbReference type="InterPro" id="IPR009057">
    <property type="entry name" value="Homeodomain-like_sf"/>
</dbReference>
<evidence type="ECO:0000259" key="4">
    <source>
        <dbReference type="PROSITE" id="PS01124"/>
    </source>
</evidence>
<dbReference type="InterPro" id="IPR018060">
    <property type="entry name" value="HTH_AraC"/>
</dbReference>
<dbReference type="STRING" id="260086.SAMN05216207_103820"/>
<organism evidence="5 6">
    <name type="scientific">Pseudonocardia ammonioxydans</name>
    <dbReference type="NCBI Taxonomy" id="260086"/>
    <lineage>
        <taxon>Bacteria</taxon>
        <taxon>Bacillati</taxon>
        <taxon>Actinomycetota</taxon>
        <taxon>Actinomycetes</taxon>
        <taxon>Pseudonocardiales</taxon>
        <taxon>Pseudonocardiaceae</taxon>
        <taxon>Pseudonocardia</taxon>
    </lineage>
</organism>
<evidence type="ECO:0000256" key="1">
    <source>
        <dbReference type="ARBA" id="ARBA00023015"/>
    </source>
</evidence>
<evidence type="ECO:0000313" key="5">
    <source>
        <dbReference type="EMBL" id="SFO23167.1"/>
    </source>
</evidence>
<dbReference type="AlphaFoldDB" id="A0A1I5FHC5"/>
<protein>
    <submittedName>
        <fullName evidence="5">Helix-turn-helix domain-containing protein</fullName>
    </submittedName>
</protein>
<accession>A0A1I5FHC5</accession>
<dbReference type="PANTHER" id="PTHR46796:SF12">
    <property type="entry name" value="HTH-TYPE DNA-BINDING TRANSCRIPTIONAL ACTIVATOR EUTR"/>
    <property type="match status" value="1"/>
</dbReference>
<dbReference type="Gene3D" id="1.10.10.60">
    <property type="entry name" value="Homeodomain-like"/>
    <property type="match status" value="1"/>
</dbReference>
<dbReference type="OrthoDB" id="5464689at2"/>
<evidence type="ECO:0000256" key="3">
    <source>
        <dbReference type="ARBA" id="ARBA00023163"/>
    </source>
</evidence>
<keyword evidence="1" id="KW-0805">Transcription regulation</keyword>
<dbReference type="InterPro" id="IPR050204">
    <property type="entry name" value="AraC_XylS_family_regulators"/>
</dbReference>
<dbReference type="PROSITE" id="PS00041">
    <property type="entry name" value="HTH_ARAC_FAMILY_1"/>
    <property type="match status" value="1"/>
</dbReference>
<feature type="domain" description="HTH araC/xylS-type" evidence="4">
    <location>
        <begin position="226"/>
        <end position="327"/>
    </location>
</feature>
<gene>
    <name evidence="5" type="ORF">SAMN05216207_103820</name>
</gene>
<evidence type="ECO:0000313" key="6">
    <source>
        <dbReference type="Proteomes" id="UP000199614"/>
    </source>
</evidence>
<dbReference type="EMBL" id="FOUY01000038">
    <property type="protein sequence ID" value="SFO23167.1"/>
    <property type="molecule type" value="Genomic_DNA"/>
</dbReference>
<dbReference type="Pfam" id="PF12833">
    <property type="entry name" value="HTH_18"/>
    <property type="match status" value="1"/>
</dbReference>
<dbReference type="SMART" id="SM00342">
    <property type="entry name" value="HTH_ARAC"/>
    <property type="match status" value="1"/>
</dbReference>
<dbReference type="GO" id="GO:0043565">
    <property type="term" value="F:sequence-specific DNA binding"/>
    <property type="evidence" value="ECO:0007669"/>
    <property type="project" value="InterPro"/>
</dbReference>
<dbReference type="Proteomes" id="UP000199614">
    <property type="component" value="Unassembled WGS sequence"/>
</dbReference>
<keyword evidence="6" id="KW-1185">Reference proteome</keyword>
<proteinExistence type="predicted"/>
<dbReference type="GO" id="GO:0003700">
    <property type="term" value="F:DNA-binding transcription factor activity"/>
    <property type="evidence" value="ECO:0007669"/>
    <property type="project" value="InterPro"/>
</dbReference>